<dbReference type="InterPro" id="IPR005303">
    <property type="entry name" value="MOCOS_middle"/>
</dbReference>
<dbReference type="PANTHER" id="PTHR36930">
    <property type="entry name" value="METAL-SULFUR CLUSTER BIOSYNTHESIS PROTEINS YUAD-RELATED"/>
    <property type="match status" value="1"/>
</dbReference>
<comment type="caution">
    <text evidence="2">The sequence shown here is derived from an EMBL/GenBank/DDBJ whole genome shotgun (WGS) entry which is preliminary data.</text>
</comment>
<dbReference type="Pfam" id="PF03476">
    <property type="entry name" value="MOSC_N"/>
    <property type="match status" value="1"/>
</dbReference>
<dbReference type="GO" id="GO:0030151">
    <property type="term" value="F:molybdenum ion binding"/>
    <property type="evidence" value="ECO:0007669"/>
    <property type="project" value="InterPro"/>
</dbReference>
<organism evidence="2 3">
    <name type="scientific">Micromonospora inaquosa</name>
    <dbReference type="NCBI Taxonomy" id="2203716"/>
    <lineage>
        <taxon>Bacteria</taxon>
        <taxon>Bacillati</taxon>
        <taxon>Actinomycetota</taxon>
        <taxon>Actinomycetes</taxon>
        <taxon>Micromonosporales</taxon>
        <taxon>Micromonosporaceae</taxon>
        <taxon>Micromonospora</taxon>
    </lineage>
</organism>
<dbReference type="GO" id="GO:0003824">
    <property type="term" value="F:catalytic activity"/>
    <property type="evidence" value="ECO:0007669"/>
    <property type="project" value="InterPro"/>
</dbReference>
<dbReference type="PANTHER" id="PTHR36930:SF1">
    <property type="entry name" value="MOSC DOMAIN-CONTAINING PROTEIN"/>
    <property type="match status" value="1"/>
</dbReference>
<reference evidence="2 3" key="1">
    <citation type="submission" date="2018-05" db="EMBL/GenBank/DDBJ databases">
        <title>Micromonospora from Atacama Desert.</title>
        <authorList>
            <person name="Carro L."/>
            <person name="Goodfellow M."/>
            <person name="Klenk H.-P."/>
        </authorList>
    </citation>
    <scope>NUCLEOTIDE SEQUENCE [LARGE SCALE GENOMIC DNA]</scope>
    <source>
        <strain evidence="2 3">LB39</strain>
    </source>
</reference>
<gene>
    <name evidence="2" type="ORF">DLJ59_13750</name>
</gene>
<dbReference type="Proteomes" id="UP000282312">
    <property type="component" value="Unassembled WGS sequence"/>
</dbReference>
<feature type="domain" description="MOSC" evidence="1">
    <location>
        <begin position="102"/>
        <end position="252"/>
    </location>
</feature>
<evidence type="ECO:0000313" key="3">
    <source>
        <dbReference type="Proteomes" id="UP000282312"/>
    </source>
</evidence>
<evidence type="ECO:0000259" key="1">
    <source>
        <dbReference type="PROSITE" id="PS51340"/>
    </source>
</evidence>
<dbReference type="Gene3D" id="2.40.33.20">
    <property type="entry name" value="PK beta-barrel domain-like"/>
    <property type="match status" value="1"/>
</dbReference>
<keyword evidence="3" id="KW-1185">Reference proteome</keyword>
<protein>
    <recommendedName>
        <fullName evidence="1">MOSC domain-containing protein</fullName>
    </recommendedName>
</protein>
<dbReference type="EMBL" id="QGSZ01000198">
    <property type="protein sequence ID" value="RQX03016.1"/>
    <property type="molecule type" value="Genomic_DNA"/>
</dbReference>
<proteinExistence type="predicted"/>
<name>A0A3N9WQC8_9ACTN</name>
<dbReference type="SUPFAM" id="SSF50800">
    <property type="entry name" value="PK beta-barrel domain-like"/>
    <property type="match status" value="1"/>
</dbReference>
<dbReference type="Pfam" id="PF03473">
    <property type="entry name" value="MOSC"/>
    <property type="match status" value="1"/>
</dbReference>
<dbReference type="AlphaFoldDB" id="A0A3N9WQC8"/>
<dbReference type="PROSITE" id="PS51340">
    <property type="entry name" value="MOSC"/>
    <property type="match status" value="1"/>
</dbReference>
<sequence>MTRPGQPSGPRAKESLVFAVEATVEALYRYPFKSMRGETVDDVRLGSRGMAGDREWAATFPDGRVGSCKTWKHVRRLDGLLAYAARTRHGRVEVHAPTGAVLTAGDPDLDAALTALAGEPVRASRESGTPHFDIGAVHLISRSALTALAAEVPGGSVVPVARFRPNIVIAGEWGPGFEDDWIGREVSIGETTRLEITEQTERCVTVTLPQPGVPRDKEVLRVLAERRNTNFGVYAKVIREGSVRFGDRVRVS</sequence>
<dbReference type="InterPro" id="IPR052716">
    <property type="entry name" value="MOSC_domain"/>
</dbReference>
<accession>A0A3N9WQC8</accession>
<dbReference type="InterPro" id="IPR011037">
    <property type="entry name" value="Pyrv_Knase-like_insert_dom_sf"/>
</dbReference>
<dbReference type="GO" id="GO:0030170">
    <property type="term" value="F:pyridoxal phosphate binding"/>
    <property type="evidence" value="ECO:0007669"/>
    <property type="project" value="InterPro"/>
</dbReference>
<evidence type="ECO:0000313" key="2">
    <source>
        <dbReference type="EMBL" id="RQX03016.1"/>
    </source>
</evidence>
<dbReference type="InterPro" id="IPR005302">
    <property type="entry name" value="MoCF_Sase_C"/>
</dbReference>